<accession>A0A6L9S946</accession>
<keyword evidence="2" id="KW-1133">Transmembrane helix</keyword>
<dbReference type="AlphaFoldDB" id="A0A6L9S946"/>
<keyword evidence="2" id="KW-0472">Membrane</keyword>
<feature type="compositionally biased region" description="Low complexity" evidence="1">
    <location>
        <begin position="305"/>
        <end position="314"/>
    </location>
</feature>
<comment type="caution">
    <text evidence="3">The sequence shown here is derived from an EMBL/GenBank/DDBJ whole genome shotgun (WGS) entry which is preliminary data.</text>
</comment>
<gene>
    <name evidence="3" type="ORF">G1H10_15560</name>
</gene>
<dbReference type="RefSeq" id="WP_163739382.1">
    <property type="nucleotide sequence ID" value="NZ_JAAGOA010000010.1"/>
</dbReference>
<dbReference type="EMBL" id="JAAGOA010000010">
    <property type="protein sequence ID" value="NEE01589.1"/>
    <property type="molecule type" value="Genomic_DNA"/>
</dbReference>
<keyword evidence="2" id="KW-0812">Transmembrane</keyword>
<evidence type="ECO:0000256" key="1">
    <source>
        <dbReference type="SAM" id="MobiDB-lite"/>
    </source>
</evidence>
<name>A0A6L9S946_9ACTN</name>
<evidence type="ECO:0000313" key="4">
    <source>
        <dbReference type="Proteomes" id="UP000475214"/>
    </source>
</evidence>
<sequence>MAIWWVLFGLVMVGGLGSAAAALWADRKPKADEARRAVEAWPMGVAPVGLLSGGPVRAIDARLVDFVERGLVRAEAGKLIVAAEMDDTIDAPLGSTRVRGLGPDDVRLLRVVREHGGDGLDAVRRRAPVGALSVLFGQLARQGLLITPLRRTYGPMKIAYPVLLAFLPWFAGVLTLGVETADEFNDLDVLSLFGWFGVPIAGALIYARKDGYRGPSPVSSRPRRPGTARRRAAAGRLPGSAGRARRIRSDDRCGRANRDPGSRGGFPVEHAGAARRRLRRQRCHRPCRGNARRRRRRRRRRRGRGLTTAARCVR</sequence>
<feature type="transmembrane region" description="Helical" evidence="2">
    <location>
        <begin position="189"/>
        <end position="207"/>
    </location>
</feature>
<feature type="compositionally biased region" description="Basic residues" evidence="1">
    <location>
        <begin position="273"/>
        <end position="304"/>
    </location>
</feature>
<feature type="region of interest" description="Disordered" evidence="1">
    <location>
        <begin position="213"/>
        <end position="314"/>
    </location>
</feature>
<dbReference type="Proteomes" id="UP000475214">
    <property type="component" value="Unassembled WGS sequence"/>
</dbReference>
<feature type="compositionally biased region" description="Basic residues" evidence="1">
    <location>
        <begin position="221"/>
        <end position="233"/>
    </location>
</feature>
<keyword evidence="4" id="KW-1185">Reference proteome</keyword>
<feature type="transmembrane region" description="Helical" evidence="2">
    <location>
        <begin position="158"/>
        <end position="177"/>
    </location>
</feature>
<proteinExistence type="predicted"/>
<protein>
    <submittedName>
        <fullName evidence="3">Uncharacterized protein</fullName>
    </submittedName>
</protein>
<feature type="transmembrane region" description="Helical" evidence="2">
    <location>
        <begin position="6"/>
        <end position="25"/>
    </location>
</feature>
<reference evidence="3 4" key="1">
    <citation type="submission" date="2020-02" db="EMBL/GenBank/DDBJ databases">
        <authorList>
            <person name="Li X.-J."/>
            <person name="Han X.-M."/>
        </authorList>
    </citation>
    <scope>NUCLEOTIDE SEQUENCE [LARGE SCALE GENOMIC DNA]</scope>
    <source>
        <strain evidence="3 4">CCTCC AB 2017055</strain>
    </source>
</reference>
<evidence type="ECO:0000313" key="3">
    <source>
        <dbReference type="EMBL" id="NEE01589.1"/>
    </source>
</evidence>
<evidence type="ECO:0000256" key="2">
    <source>
        <dbReference type="SAM" id="Phobius"/>
    </source>
</evidence>
<organism evidence="3 4">
    <name type="scientific">Phytoactinopolyspora halotolerans</name>
    <dbReference type="NCBI Taxonomy" id="1981512"/>
    <lineage>
        <taxon>Bacteria</taxon>
        <taxon>Bacillati</taxon>
        <taxon>Actinomycetota</taxon>
        <taxon>Actinomycetes</taxon>
        <taxon>Jiangellales</taxon>
        <taxon>Jiangellaceae</taxon>
        <taxon>Phytoactinopolyspora</taxon>
    </lineage>
</organism>
<feature type="compositionally biased region" description="Basic and acidic residues" evidence="1">
    <location>
        <begin position="247"/>
        <end position="261"/>
    </location>
</feature>